<proteinExistence type="predicted"/>
<gene>
    <name evidence="1" type="ORF">SDC9_153003</name>
</gene>
<dbReference type="EMBL" id="VSSQ01051657">
    <property type="protein sequence ID" value="MPN05750.1"/>
    <property type="molecule type" value="Genomic_DNA"/>
</dbReference>
<accession>A0A645EWD3</accession>
<sequence>MRKKKTSRRTIACITPATGVLPPLLILAMVLAIAPVAGIPPKNGVIMFVIPCPINSVLESCLLPVTPSATIAANNDSIAQRIAIVIAGCESSLIIAKVM</sequence>
<evidence type="ECO:0000313" key="1">
    <source>
        <dbReference type="EMBL" id="MPN05750.1"/>
    </source>
</evidence>
<reference evidence="1" key="1">
    <citation type="submission" date="2019-08" db="EMBL/GenBank/DDBJ databases">
        <authorList>
            <person name="Kucharzyk K."/>
            <person name="Murdoch R.W."/>
            <person name="Higgins S."/>
            <person name="Loffler F."/>
        </authorList>
    </citation>
    <scope>NUCLEOTIDE SEQUENCE</scope>
</reference>
<protein>
    <submittedName>
        <fullName evidence="1">Uncharacterized protein</fullName>
    </submittedName>
</protein>
<organism evidence="1">
    <name type="scientific">bioreactor metagenome</name>
    <dbReference type="NCBI Taxonomy" id="1076179"/>
    <lineage>
        <taxon>unclassified sequences</taxon>
        <taxon>metagenomes</taxon>
        <taxon>ecological metagenomes</taxon>
    </lineage>
</organism>
<name>A0A645EWD3_9ZZZZ</name>
<comment type="caution">
    <text evidence="1">The sequence shown here is derived from an EMBL/GenBank/DDBJ whole genome shotgun (WGS) entry which is preliminary data.</text>
</comment>
<dbReference type="AlphaFoldDB" id="A0A645EWD3"/>